<keyword evidence="1" id="KW-0378">Hydrolase</keyword>
<protein>
    <submittedName>
        <fullName evidence="1">Glycoside hydrolase</fullName>
    </submittedName>
</protein>
<reference evidence="1 2" key="1">
    <citation type="journal article" date="2018" name="Mol. Biol. Evol.">
        <title>Broad Genomic Sampling Reveals a Smut Pathogenic Ancestry of the Fungal Clade Ustilaginomycotina.</title>
        <authorList>
            <person name="Kijpornyongpan T."/>
            <person name="Mondo S.J."/>
            <person name="Barry K."/>
            <person name="Sandor L."/>
            <person name="Lee J."/>
            <person name="Lipzen A."/>
            <person name="Pangilinan J."/>
            <person name="LaButti K."/>
            <person name="Hainaut M."/>
            <person name="Henrissat B."/>
            <person name="Grigoriev I.V."/>
            <person name="Spatafora J.W."/>
            <person name="Aime M.C."/>
        </authorList>
    </citation>
    <scope>NUCLEOTIDE SEQUENCE [LARGE SCALE GENOMIC DNA]</scope>
    <source>
        <strain evidence="1 2">SA 807</strain>
    </source>
</reference>
<sequence length="708" mass="77142">MIAPSKFLLGAMLCSAVLAISHGESKGSKSGSTPSQSGGTGDGSGSSTSDSIYKLTISNKIKAESIFEMDTFIESNINYATDGGIYAELIANRAFQNPAGTMNGFNPSASDEIGHGTTEFWTEVGKADLALVSTNPLSDALPQSATITYNSQKTAAFGSGIVSNRAIYGIANEGFFGIPIKAQKYILNFWMRSDAEGDAVIHTGLYSKDMSVTYVEDKTSRKLTKEWTMYTVKLVSSKSSDKLDNIFAIFLEVGNKNPTVQVNLISLMPPCWKGTVARPDVAQAILDFAPKSIRYPGGNDLQGPTLNARFDWKQTIGPLHKRKGRLGNWHGWNTEGFGLVEAMNFITAAGAKPIVGVWAGLTGDGKVVAQNELGPYVRDAVEMLHFLLDTKGEWADMRVKNGGPREPYPIEKVMIGNEGQLPATKDTYGYRWAAFSQGIQRDFPHLTLIATAPVDTTTDVDSLNDPLYGTPSDFVSKYNLYDRLGEAFGSNKDLKHYNLEFAVINSGQGGPDENIWIGPHRLHHSILQGSLAEAIFILGMEKNGDIIGGSAYAPELANDSNDGAHTQSTPGALEFDVTKVVKSTSYLIQQGISRNPFDQIHEVETSFDVKNANIYYSAGSNKRTKQYVVRLVNYDASEKVVSVEIEGLSVRRVNRYQIHNDDPNISNDLEHPNNILPKEDVLPSDAFSQGSIKITLPKYSFTTLTIST</sequence>
<name>A0ACD0NWM1_9BASI</name>
<evidence type="ECO:0000313" key="2">
    <source>
        <dbReference type="Proteomes" id="UP000245626"/>
    </source>
</evidence>
<dbReference type="EMBL" id="KZ819950">
    <property type="protein sequence ID" value="PWN50273.1"/>
    <property type="molecule type" value="Genomic_DNA"/>
</dbReference>
<gene>
    <name evidence="1" type="ORF">IE53DRAFT_387438</name>
</gene>
<dbReference type="Proteomes" id="UP000245626">
    <property type="component" value="Unassembled WGS sequence"/>
</dbReference>
<proteinExistence type="predicted"/>
<accession>A0ACD0NWM1</accession>
<organism evidence="1 2">
    <name type="scientific">Violaceomyces palustris</name>
    <dbReference type="NCBI Taxonomy" id="1673888"/>
    <lineage>
        <taxon>Eukaryota</taxon>
        <taxon>Fungi</taxon>
        <taxon>Dikarya</taxon>
        <taxon>Basidiomycota</taxon>
        <taxon>Ustilaginomycotina</taxon>
        <taxon>Ustilaginomycetes</taxon>
        <taxon>Violaceomycetales</taxon>
        <taxon>Violaceomycetaceae</taxon>
        <taxon>Violaceomyces</taxon>
    </lineage>
</organism>
<evidence type="ECO:0000313" key="1">
    <source>
        <dbReference type="EMBL" id="PWN50273.1"/>
    </source>
</evidence>
<keyword evidence="2" id="KW-1185">Reference proteome</keyword>